<reference evidence="5 6" key="1">
    <citation type="journal article" date="2004" name="Genome Res.">
        <title>Genome sequence of Haloarcula marismortui: a halophilic archaeon from the Dead Sea.</title>
        <authorList>
            <person name="Baliga N.S."/>
            <person name="Bonneau R."/>
            <person name="Facciotti M.T."/>
            <person name="Pan M."/>
            <person name="Glusman G."/>
            <person name="Deutsch E.W."/>
            <person name="Shannon P."/>
            <person name="Chiu Y."/>
            <person name="Weng R.S."/>
            <person name="Gan R.R."/>
            <person name="Hung P."/>
            <person name="Date S.V."/>
            <person name="Marcotte E."/>
            <person name="Hood L."/>
            <person name="Ng W.V."/>
        </authorList>
    </citation>
    <scope>NUCLEOTIDE SEQUENCE [LARGE SCALE GENOMIC DNA]</scope>
    <source>
        <strain evidence="6">ATCC 43049 / DSM 3752 / JCM 8966 / VKM B-1809</strain>
    </source>
</reference>
<feature type="domain" description="HTH bat-type" evidence="3">
    <location>
        <begin position="183"/>
        <end position="234"/>
    </location>
</feature>
<accession>Q5UYI2</accession>
<dbReference type="Proteomes" id="UP000001169">
    <property type="component" value="Chromosome I"/>
</dbReference>
<dbReference type="AlphaFoldDB" id="Q5UYI2"/>
<proteinExistence type="predicted"/>
<dbReference type="KEGG" id="hma:rrnAC2936"/>
<dbReference type="EnsemblBacteria" id="AAV47671">
    <property type="protein sequence ID" value="AAV47671"/>
    <property type="gene ID" value="rrnAC2936"/>
</dbReference>
<dbReference type="PATRIC" id="fig|272569.17.peg.3495"/>
<dbReference type="InterPro" id="IPR007050">
    <property type="entry name" value="HTH_bacterioopsin"/>
</dbReference>
<name>Q5UYI2_HALMA</name>
<evidence type="ECO:0000256" key="1">
    <source>
        <dbReference type="ARBA" id="ARBA00023015"/>
    </source>
</evidence>
<keyword evidence="1" id="KW-0805">Transcription regulation</keyword>
<evidence type="ECO:0000259" key="4">
    <source>
        <dbReference type="Pfam" id="PF15915"/>
    </source>
</evidence>
<evidence type="ECO:0000313" key="5">
    <source>
        <dbReference type="EMBL" id="AAV47671.1"/>
    </source>
</evidence>
<dbReference type="HOGENOM" id="CLU_1163772_0_0_2"/>
<feature type="domain" description="Bacterioopsin transcriptional activator GAF and HTH associated" evidence="4">
    <location>
        <begin position="23"/>
        <end position="166"/>
    </location>
</feature>
<gene>
    <name evidence="5" type="primary">boa</name>
    <name evidence="5" type="ordered locus">rrnAC2936</name>
</gene>
<dbReference type="PANTHER" id="PTHR34236">
    <property type="entry name" value="DIMETHYL SULFOXIDE REDUCTASE TRANSCRIPTIONAL ACTIVATOR"/>
    <property type="match status" value="1"/>
</dbReference>
<dbReference type="eggNOG" id="arCOG02279">
    <property type="taxonomic scope" value="Archaea"/>
</dbReference>
<dbReference type="Gene3D" id="1.10.10.10">
    <property type="entry name" value="Winged helix-like DNA-binding domain superfamily/Winged helix DNA-binding domain"/>
    <property type="match status" value="1"/>
</dbReference>
<dbReference type="InterPro" id="IPR031803">
    <property type="entry name" value="BAT_GAF/HTH-assoc"/>
</dbReference>
<dbReference type="STRING" id="272569.rrnAC2936"/>
<keyword evidence="2" id="KW-0804">Transcription</keyword>
<protein>
    <submittedName>
        <fullName evidence="5">Bacterio-opsin activator-like protein</fullName>
    </submittedName>
</protein>
<keyword evidence="6" id="KW-1185">Reference proteome</keyword>
<dbReference type="PANTHER" id="PTHR34236:SF1">
    <property type="entry name" value="DIMETHYL SULFOXIDE REDUCTASE TRANSCRIPTIONAL ACTIVATOR"/>
    <property type="match status" value="1"/>
</dbReference>
<evidence type="ECO:0000256" key="2">
    <source>
        <dbReference type="ARBA" id="ARBA00023163"/>
    </source>
</evidence>
<dbReference type="InterPro" id="IPR036388">
    <property type="entry name" value="WH-like_DNA-bd_sf"/>
</dbReference>
<dbReference type="Pfam" id="PF15915">
    <property type="entry name" value="BAT"/>
    <property type="match status" value="1"/>
</dbReference>
<evidence type="ECO:0000313" key="6">
    <source>
        <dbReference type="Proteomes" id="UP000001169"/>
    </source>
</evidence>
<organism evidence="5 6">
    <name type="scientific">Haloarcula marismortui (strain ATCC 43049 / DSM 3752 / JCM 8966 / VKM B-1809)</name>
    <name type="common">Halobacterium marismortui</name>
    <dbReference type="NCBI Taxonomy" id="272569"/>
    <lineage>
        <taxon>Archaea</taxon>
        <taxon>Methanobacteriati</taxon>
        <taxon>Methanobacteriota</taxon>
        <taxon>Stenosarchaea group</taxon>
        <taxon>Halobacteria</taxon>
        <taxon>Halobacteriales</taxon>
        <taxon>Haloarculaceae</taxon>
        <taxon>Haloarcula</taxon>
    </lineage>
</organism>
<dbReference type="EMBL" id="AY596297">
    <property type="protein sequence ID" value="AAV47671.1"/>
    <property type="molecule type" value="Genomic_DNA"/>
</dbReference>
<dbReference type="PaxDb" id="272569-rrnAC2936"/>
<sequence length="244" mass="26703">MTTFIMRCQLHLCMSRQLGDSRAVTRVEFALSDGSYPFVSVSEAESCAVILEKCLPQTDDMYAEFFSVEGARPSQLVERIEDTNDGEARVLERTGDGGLVEIDVRDNCPVVSLADIGAVPRTVRSVDGQGTIVADVPGQIETGSVIDSFLTAHPEAELAAKKQRESIVPLFGFQNYASHSESLTDRQQEVLATAHEAGYYSWPREATAADLADLLDISEPTLHKHLRAAEQKLVATMFACPHDE</sequence>
<dbReference type="Pfam" id="PF04967">
    <property type="entry name" value="HTH_10"/>
    <property type="match status" value="1"/>
</dbReference>
<evidence type="ECO:0000259" key="3">
    <source>
        <dbReference type="Pfam" id="PF04967"/>
    </source>
</evidence>